<dbReference type="Proteomes" id="UP000031627">
    <property type="component" value="Chromosome"/>
</dbReference>
<evidence type="ECO:0000256" key="1">
    <source>
        <dbReference type="ARBA" id="ARBA00001400"/>
    </source>
</evidence>
<dbReference type="NCBIfam" id="NF003592">
    <property type="entry name" value="PRK05254.1-5"/>
    <property type="match status" value="1"/>
</dbReference>
<proteinExistence type="inferred from homology"/>
<dbReference type="SMART" id="SM00987">
    <property type="entry name" value="UreE_C"/>
    <property type="match status" value="1"/>
</dbReference>
<dbReference type="InterPro" id="IPR036895">
    <property type="entry name" value="Uracil-DNA_glycosylase-like_sf"/>
</dbReference>
<dbReference type="PANTHER" id="PTHR11264">
    <property type="entry name" value="URACIL-DNA GLYCOSYLASE"/>
    <property type="match status" value="1"/>
</dbReference>
<comment type="subcellular location">
    <subcellularLocation>
        <location evidence="9">Cytoplasm</location>
    </subcellularLocation>
</comment>
<keyword evidence="9" id="KW-0963">Cytoplasm</keyword>
<evidence type="ECO:0000313" key="13">
    <source>
        <dbReference type="EMBL" id="BAP58484.1"/>
    </source>
</evidence>
<evidence type="ECO:0000256" key="7">
    <source>
        <dbReference type="ARBA" id="ARBA00022801"/>
    </source>
</evidence>
<dbReference type="GO" id="GO:0004844">
    <property type="term" value="F:uracil DNA N-glycosylase activity"/>
    <property type="evidence" value="ECO:0007669"/>
    <property type="project" value="UniProtKB-UniRule"/>
</dbReference>
<dbReference type="NCBIfam" id="NF003588">
    <property type="entry name" value="PRK05254.1-1"/>
    <property type="match status" value="1"/>
</dbReference>
<dbReference type="SUPFAM" id="SSF52141">
    <property type="entry name" value="Uracil-DNA glycosylase-like"/>
    <property type="match status" value="1"/>
</dbReference>
<evidence type="ECO:0000313" key="14">
    <source>
        <dbReference type="Proteomes" id="UP000031627"/>
    </source>
</evidence>
<dbReference type="SMART" id="SM00986">
    <property type="entry name" value="UDG"/>
    <property type="match status" value="1"/>
</dbReference>
<comment type="similarity">
    <text evidence="3 9 11">Belongs to the uracil-DNA glycosylase (UDG) superfamily. UNG family.</text>
</comment>
<reference evidence="13 14" key="2">
    <citation type="journal article" date="2014" name="Curr. Biol.">
        <title>Symbiont-Supplemented Maternal Investment Underpinning Host's Ecological Adaptation.</title>
        <authorList>
            <person name="Kaiwa N."/>
            <person name="Hosokawa T."/>
            <person name="Nikoh N."/>
            <person name="Tanahashi M."/>
            <person name="Moriyama M."/>
            <person name="Meng X.Y."/>
            <person name="Maeda T."/>
            <person name="Yamaguchi K."/>
            <person name="Shigenobu S."/>
            <person name="Ito M."/>
            <person name="Fukatsu T."/>
        </authorList>
    </citation>
    <scope>NUCLEOTIDE SEQUENCE [LARGE SCALE GENOMIC DNA]</scope>
    <source>
        <strain evidence="13 14">UwTKB</strain>
    </source>
</reference>
<dbReference type="AlphaFoldDB" id="A0A090ALG6"/>
<protein>
    <recommendedName>
        <fullName evidence="5 9">Uracil-DNA glycosylase</fullName>
        <shortName evidence="9">UDG</shortName>
        <ecNumber evidence="4 9">3.2.2.27</ecNumber>
    </recommendedName>
</protein>
<dbReference type="FunFam" id="3.40.470.10:FF:000001">
    <property type="entry name" value="Uracil-DNA glycosylase"/>
    <property type="match status" value="1"/>
</dbReference>
<keyword evidence="14" id="KW-1185">Reference proteome</keyword>
<dbReference type="HAMAP" id="MF_00148">
    <property type="entry name" value="UDG"/>
    <property type="match status" value="1"/>
</dbReference>
<dbReference type="PROSITE" id="PS00130">
    <property type="entry name" value="U_DNA_GLYCOSYLASE"/>
    <property type="match status" value="1"/>
</dbReference>
<evidence type="ECO:0000256" key="11">
    <source>
        <dbReference type="RuleBase" id="RU003780"/>
    </source>
</evidence>
<comment type="function">
    <text evidence="2 9 11">Excises uracil residues from the DNA which can arise as a result of misincorporation of dUMP residues by DNA polymerase or due to deamination of cytosine.</text>
</comment>
<dbReference type="HOGENOM" id="CLU_032162_3_1_6"/>
<evidence type="ECO:0000256" key="9">
    <source>
        <dbReference type="HAMAP-Rule" id="MF_00148"/>
    </source>
</evidence>
<dbReference type="PANTHER" id="PTHR11264:SF0">
    <property type="entry name" value="URACIL-DNA GLYCOSYLASE"/>
    <property type="match status" value="1"/>
</dbReference>
<dbReference type="InterPro" id="IPR005122">
    <property type="entry name" value="Uracil-DNA_glycosylase-like"/>
</dbReference>
<dbReference type="EC" id="3.2.2.27" evidence="4 9"/>
<evidence type="ECO:0000259" key="12">
    <source>
        <dbReference type="SMART" id="SM00986"/>
    </source>
</evidence>
<evidence type="ECO:0000256" key="5">
    <source>
        <dbReference type="ARBA" id="ARBA00018429"/>
    </source>
</evidence>
<evidence type="ECO:0000256" key="10">
    <source>
        <dbReference type="PROSITE-ProRule" id="PRU10072"/>
    </source>
</evidence>
<gene>
    <name evidence="9 13" type="primary">ung</name>
    <name evidence="13" type="ORF">TGUWTKB_2400</name>
</gene>
<name>A0A090ALG6_9ENTR</name>
<dbReference type="InterPro" id="IPR018085">
    <property type="entry name" value="Ura-DNA_Glyclase_AS"/>
</dbReference>
<evidence type="ECO:0000256" key="6">
    <source>
        <dbReference type="ARBA" id="ARBA00022763"/>
    </source>
</evidence>
<dbReference type="STRING" id="1410383.TGUWTKB_2400"/>
<keyword evidence="7 9" id="KW-0378">Hydrolase</keyword>
<dbReference type="RefSeq" id="WP_232501630.1">
    <property type="nucleotide sequence ID" value="NZ_AP014521.1"/>
</dbReference>
<dbReference type="NCBIfam" id="TIGR00628">
    <property type="entry name" value="ung"/>
    <property type="match status" value="1"/>
</dbReference>
<comment type="catalytic activity">
    <reaction evidence="1 9 11">
        <text>Hydrolyzes single-stranded DNA or mismatched double-stranded DNA and polynucleotides, releasing free uracil.</text>
        <dbReference type="EC" id="3.2.2.27"/>
    </reaction>
</comment>
<dbReference type="Gene3D" id="3.40.470.10">
    <property type="entry name" value="Uracil-DNA glycosylase-like domain"/>
    <property type="match status" value="1"/>
</dbReference>
<feature type="domain" description="Uracil-DNA glycosylase-like" evidence="12">
    <location>
        <begin position="27"/>
        <end position="189"/>
    </location>
</feature>
<dbReference type="InterPro" id="IPR002043">
    <property type="entry name" value="UDG_fam1"/>
</dbReference>
<evidence type="ECO:0000256" key="8">
    <source>
        <dbReference type="ARBA" id="ARBA00023204"/>
    </source>
</evidence>
<evidence type="ECO:0000256" key="3">
    <source>
        <dbReference type="ARBA" id="ARBA00008184"/>
    </source>
</evidence>
<dbReference type="GO" id="GO:0097510">
    <property type="term" value="P:base-excision repair, AP site formation via deaminated base removal"/>
    <property type="evidence" value="ECO:0007669"/>
    <property type="project" value="TreeGrafter"/>
</dbReference>
<dbReference type="Pfam" id="PF03167">
    <property type="entry name" value="UDG"/>
    <property type="match status" value="1"/>
</dbReference>
<evidence type="ECO:0000256" key="4">
    <source>
        <dbReference type="ARBA" id="ARBA00012030"/>
    </source>
</evidence>
<dbReference type="NCBIfam" id="NF003589">
    <property type="entry name" value="PRK05254.1-2"/>
    <property type="match status" value="1"/>
</dbReference>
<evidence type="ECO:0000256" key="2">
    <source>
        <dbReference type="ARBA" id="ARBA00002631"/>
    </source>
</evidence>
<dbReference type="GO" id="GO:0005737">
    <property type="term" value="C:cytoplasm"/>
    <property type="evidence" value="ECO:0007669"/>
    <property type="project" value="UniProtKB-SubCell"/>
</dbReference>
<organism evidence="13 14">
    <name type="scientific">Candidatus Tachikawaea gelatinosa</name>
    <dbReference type="NCBI Taxonomy" id="1410383"/>
    <lineage>
        <taxon>Bacteria</taxon>
        <taxon>Pseudomonadati</taxon>
        <taxon>Pseudomonadota</taxon>
        <taxon>Gammaproteobacteria</taxon>
        <taxon>Enterobacterales</taxon>
        <taxon>Enterobacteriaceae</taxon>
        <taxon>Candidatus Tachikawaea</taxon>
    </lineage>
</organism>
<feature type="active site" description="Proton acceptor" evidence="9 10">
    <location>
        <position position="42"/>
    </location>
</feature>
<keyword evidence="6 9" id="KW-0227">DNA damage</keyword>
<dbReference type="EMBL" id="AP014521">
    <property type="protein sequence ID" value="BAP58484.1"/>
    <property type="molecule type" value="Genomic_DNA"/>
</dbReference>
<reference evidence="14" key="1">
    <citation type="submission" date="2013-11" db="EMBL/GenBank/DDBJ databases">
        <title>Symbiont-containing voluminous jelly as an extraordinary maternal gift for overwintering insect nymphs.</title>
        <authorList>
            <person name="Kaiwa N."/>
            <person name="Hosokawa T."/>
            <person name="Nikoh N."/>
            <person name="Meng X.Y."/>
            <person name="Tanahashi M."/>
            <person name="Moriyama M."/>
            <person name="Maeda T."/>
            <person name="Yamaguchi K."/>
            <person name="Shigenobu S."/>
            <person name="Ito M."/>
            <person name="Fukatsu T."/>
        </authorList>
    </citation>
    <scope>NUCLEOTIDE SEQUENCE [LARGE SCALE GENOMIC DNA]</scope>
    <source>
        <strain evidence="14">UwTKB</strain>
    </source>
</reference>
<dbReference type="KEGG" id="sbw:TGUWTKB_2400"/>
<accession>A0A090ALG6</accession>
<sequence>MFIFLNKELSLGKTIYPKKNDIFNAFKFTPFEKIKVVIIGQDPYYHYNQAHGLAFSVLPTYKPIPASLKNIYKEIKNNFNYVNVPNNGYLKKWADQGILLLNSVLTVESGKPNSHKNIGWEIFTNTIIKIINHYKKKVIFVLWGNYAKRKEKIIDNTQHFLLKSSHPSPFSANHGFFGCEHFIKINTLLKKLGKKPIQWF</sequence>
<keyword evidence="8 9" id="KW-0234">DNA repair</keyword>
<dbReference type="CDD" id="cd10027">
    <property type="entry name" value="UDG-F1-like"/>
    <property type="match status" value="1"/>
</dbReference>